<dbReference type="InterPro" id="IPR014717">
    <property type="entry name" value="Transl_elong_EF1B/ribsomal_bS6"/>
</dbReference>
<dbReference type="Pfam" id="PF04350">
    <property type="entry name" value="PilO"/>
    <property type="match status" value="1"/>
</dbReference>
<protein>
    <recommendedName>
        <fullName evidence="4">Type IV pilus biogenesis protein PilO</fullName>
    </recommendedName>
</protein>
<comment type="caution">
    <text evidence="2">The sequence shown here is derived from an EMBL/GenBank/DDBJ whole genome shotgun (WGS) entry which is preliminary data.</text>
</comment>
<dbReference type="InterPro" id="IPR007445">
    <property type="entry name" value="PilO"/>
</dbReference>
<evidence type="ECO:0000313" key="2">
    <source>
        <dbReference type="EMBL" id="RCK80082.1"/>
    </source>
</evidence>
<keyword evidence="1" id="KW-0175">Coiled coil</keyword>
<sequence>MTRYLIVGLLIVCALVWYDYSQVHPGRTAAILAQTQANQQLQADLETARRVQDQVISLKKDLAETARQMKELAARLPRRSEAGTLLEQLTTTKGPGMRFEAVTPKPPARKTVNVELSNPPVKGTVTYEEQEVHLEILTTFRHIGRYLATLEQLPNLIEVTGLRLSTPAPGKPLGVTLIVKIFVYGG</sequence>
<evidence type="ECO:0008006" key="4">
    <source>
        <dbReference type="Google" id="ProtNLM"/>
    </source>
</evidence>
<accession>A0A367ZRS3</accession>
<dbReference type="GO" id="GO:0043683">
    <property type="term" value="P:type IV pilus assembly"/>
    <property type="evidence" value="ECO:0007669"/>
    <property type="project" value="InterPro"/>
</dbReference>
<dbReference type="Proteomes" id="UP000252355">
    <property type="component" value="Unassembled WGS sequence"/>
</dbReference>
<evidence type="ECO:0000256" key="1">
    <source>
        <dbReference type="SAM" id="Coils"/>
    </source>
</evidence>
<reference evidence="2 3" key="1">
    <citation type="submission" date="2018-05" db="EMBL/GenBank/DDBJ databases">
        <title>A metagenomic window into the 2 km-deep terrestrial subsurface aquifer revealed taxonomically and functionally diverse microbial community comprising novel uncultured bacterial lineages.</title>
        <authorList>
            <person name="Kadnikov V.V."/>
            <person name="Mardanov A.V."/>
            <person name="Beletsky A.V."/>
            <person name="Banks D."/>
            <person name="Pimenov N.V."/>
            <person name="Frank Y.A."/>
            <person name="Karnachuk O.V."/>
            <person name="Ravin N.V."/>
        </authorList>
    </citation>
    <scope>NUCLEOTIDE SEQUENCE [LARGE SCALE GENOMIC DNA]</scope>
    <source>
        <strain evidence="2">BY5</strain>
    </source>
</reference>
<dbReference type="GO" id="GO:0043107">
    <property type="term" value="P:type IV pilus-dependent motility"/>
    <property type="evidence" value="ECO:0007669"/>
    <property type="project" value="InterPro"/>
</dbReference>
<gene>
    <name evidence="2" type="ORF">OZSIB_3586</name>
</gene>
<proteinExistence type="predicted"/>
<dbReference type="Gene3D" id="3.30.70.60">
    <property type="match status" value="1"/>
</dbReference>
<dbReference type="EMBL" id="QOQW01000008">
    <property type="protein sequence ID" value="RCK80082.1"/>
    <property type="molecule type" value="Genomic_DNA"/>
</dbReference>
<evidence type="ECO:0000313" key="3">
    <source>
        <dbReference type="Proteomes" id="UP000252355"/>
    </source>
</evidence>
<feature type="coiled-coil region" evidence="1">
    <location>
        <begin position="48"/>
        <end position="75"/>
    </location>
</feature>
<dbReference type="AlphaFoldDB" id="A0A367ZRS3"/>
<organism evidence="2 3">
    <name type="scientific">Candidatus Ozemobacter sibiricus</name>
    <dbReference type="NCBI Taxonomy" id="2268124"/>
    <lineage>
        <taxon>Bacteria</taxon>
        <taxon>Candidatus Ozemobacteria</taxon>
        <taxon>Candidatus Ozemobacterales</taxon>
        <taxon>Candidatus Ozemobacteraceae</taxon>
        <taxon>Candidatus Ozemobacter</taxon>
    </lineage>
</organism>
<name>A0A367ZRS3_9BACT</name>